<evidence type="ECO:0000313" key="2">
    <source>
        <dbReference type="EMBL" id="GLQ90242.1"/>
    </source>
</evidence>
<dbReference type="EMBL" id="BSOA01000048">
    <property type="protein sequence ID" value="GLQ90242.1"/>
    <property type="molecule type" value="Genomic_DNA"/>
</dbReference>
<keyword evidence="1" id="KW-0732">Signal</keyword>
<evidence type="ECO:0000256" key="1">
    <source>
        <dbReference type="SAM" id="SignalP"/>
    </source>
</evidence>
<proteinExistence type="predicted"/>
<dbReference type="RefSeq" id="WP_284333667.1">
    <property type="nucleotide sequence ID" value="NZ_BSOA01000048.1"/>
</dbReference>
<gene>
    <name evidence="2" type="ORF">GCM10007898_38170</name>
</gene>
<name>A0ABQ5XH06_9GAMM</name>
<accession>A0ABQ5XH06</accession>
<dbReference type="Gene3D" id="3.40.50.10610">
    <property type="entry name" value="ABC-type transport auxiliary lipoprotein component"/>
    <property type="match status" value="1"/>
</dbReference>
<evidence type="ECO:0000313" key="3">
    <source>
        <dbReference type="Proteomes" id="UP001156627"/>
    </source>
</evidence>
<sequence length="189" mass="20126">MTMRTAALLVAVMLLAGCAAAPSITVRHRVPHGAAIAVVMFQDCDGANQADCDGSGANAGAIFVRVISQKPGLQAASLARPVGPKAPLNDDAAVAYAKAKGYRYVLSGEVQDYRHTGHLAFRSSRAGISVRLLSTTSGQALATYTYQKHSRAHSPDDMLEVMAKQFAASIILEKKGERDSKFLFYKGKE</sequence>
<organism evidence="2 3">
    <name type="scientific">Dyella flagellata</name>
    <dbReference type="NCBI Taxonomy" id="1867833"/>
    <lineage>
        <taxon>Bacteria</taxon>
        <taxon>Pseudomonadati</taxon>
        <taxon>Pseudomonadota</taxon>
        <taxon>Gammaproteobacteria</taxon>
        <taxon>Lysobacterales</taxon>
        <taxon>Rhodanobacteraceae</taxon>
        <taxon>Dyella</taxon>
    </lineage>
</organism>
<feature type="chain" id="PRO_5046809418" description="Lipoprotein" evidence="1">
    <location>
        <begin position="22"/>
        <end position="189"/>
    </location>
</feature>
<keyword evidence="3" id="KW-1185">Reference proteome</keyword>
<comment type="caution">
    <text evidence="2">The sequence shown here is derived from an EMBL/GenBank/DDBJ whole genome shotgun (WGS) entry which is preliminary data.</text>
</comment>
<dbReference type="PROSITE" id="PS51257">
    <property type="entry name" value="PROKAR_LIPOPROTEIN"/>
    <property type="match status" value="1"/>
</dbReference>
<evidence type="ECO:0008006" key="4">
    <source>
        <dbReference type="Google" id="ProtNLM"/>
    </source>
</evidence>
<reference evidence="3" key="1">
    <citation type="journal article" date="2019" name="Int. J. Syst. Evol. Microbiol.">
        <title>The Global Catalogue of Microorganisms (GCM) 10K type strain sequencing project: providing services to taxonomists for standard genome sequencing and annotation.</title>
        <authorList>
            <consortium name="The Broad Institute Genomics Platform"/>
            <consortium name="The Broad Institute Genome Sequencing Center for Infectious Disease"/>
            <person name="Wu L."/>
            <person name="Ma J."/>
        </authorList>
    </citation>
    <scope>NUCLEOTIDE SEQUENCE [LARGE SCALE GENOMIC DNA]</scope>
    <source>
        <strain evidence="3">NBRC 111981</strain>
    </source>
</reference>
<feature type="signal peptide" evidence="1">
    <location>
        <begin position="1"/>
        <end position="21"/>
    </location>
</feature>
<dbReference type="Proteomes" id="UP001156627">
    <property type="component" value="Unassembled WGS sequence"/>
</dbReference>
<protein>
    <recommendedName>
        <fullName evidence="4">Lipoprotein</fullName>
    </recommendedName>
</protein>